<proteinExistence type="predicted"/>
<keyword evidence="2" id="KW-1185">Reference proteome</keyword>
<reference evidence="1 2" key="1">
    <citation type="submission" date="2014-04" db="EMBL/GenBank/DDBJ databases">
        <authorList>
            <consortium name="DOE Joint Genome Institute"/>
            <person name="Kuo A."/>
            <person name="Kohler A."/>
            <person name="Nagy L.G."/>
            <person name="Floudas D."/>
            <person name="Copeland A."/>
            <person name="Barry K.W."/>
            <person name="Cichocki N."/>
            <person name="Veneault-Fourrey C."/>
            <person name="LaButti K."/>
            <person name="Lindquist E.A."/>
            <person name="Lipzen A."/>
            <person name="Lundell T."/>
            <person name="Morin E."/>
            <person name="Murat C."/>
            <person name="Sun H."/>
            <person name="Tunlid A."/>
            <person name="Henrissat B."/>
            <person name="Grigoriev I.V."/>
            <person name="Hibbett D.S."/>
            <person name="Martin F."/>
            <person name="Nordberg H.P."/>
            <person name="Cantor M.N."/>
            <person name="Hua S.X."/>
        </authorList>
    </citation>
    <scope>NUCLEOTIDE SEQUENCE [LARGE SCALE GENOMIC DNA]</scope>
    <source>
        <strain evidence="1 2">LaAM-08-1</strain>
    </source>
</reference>
<dbReference type="EMBL" id="KN838833">
    <property type="protein sequence ID" value="KIJ93629.1"/>
    <property type="molecule type" value="Genomic_DNA"/>
</dbReference>
<dbReference type="HOGENOM" id="CLU_1102939_0_0_1"/>
<protein>
    <submittedName>
        <fullName evidence="1">Uncharacterized protein</fullName>
    </submittedName>
</protein>
<evidence type="ECO:0000313" key="2">
    <source>
        <dbReference type="Proteomes" id="UP000054477"/>
    </source>
</evidence>
<organism evidence="1 2">
    <name type="scientific">Laccaria amethystina LaAM-08-1</name>
    <dbReference type="NCBI Taxonomy" id="1095629"/>
    <lineage>
        <taxon>Eukaryota</taxon>
        <taxon>Fungi</taxon>
        <taxon>Dikarya</taxon>
        <taxon>Basidiomycota</taxon>
        <taxon>Agaricomycotina</taxon>
        <taxon>Agaricomycetes</taxon>
        <taxon>Agaricomycetidae</taxon>
        <taxon>Agaricales</taxon>
        <taxon>Agaricineae</taxon>
        <taxon>Hydnangiaceae</taxon>
        <taxon>Laccaria</taxon>
    </lineage>
</organism>
<evidence type="ECO:0000313" key="1">
    <source>
        <dbReference type="EMBL" id="KIJ93629.1"/>
    </source>
</evidence>
<gene>
    <name evidence="1" type="ORF">K443DRAFT_12723</name>
</gene>
<dbReference type="Proteomes" id="UP000054477">
    <property type="component" value="Unassembled WGS sequence"/>
</dbReference>
<reference evidence="2" key="2">
    <citation type="submission" date="2015-01" db="EMBL/GenBank/DDBJ databases">
        <title>Evolutionary Origins and Diversification of the Mycorrhizal Mutualists.</title>
        <authorList>
            <consortium name="DOE Joint Genome Institute"/>
            <consortium name="Mycorrhizal Genomics Consortium"/>
            <person name="Kohler A."/>
            <person name="Kuo A."/>
            <person name="Nagy L.G."/>
            <person name="Floudas D."/>
            <person name="Copeland A."/>
            <person name="Barry K.W."/>
            <person name="Cichocki N."/>
            <person name="Veneault-Fourrey C."/>
            <person name="LaButti K."/>
            <person name="Lindquist E.A."/>
            <person name="Lipzen A."/>
            <person name="Lundell T."/>
            <person name="Morin E."/>
            <person name="Murat C."/>
            <person name="Riley R."/>
            <person name="Ohm R."/>
            <person name="Sun H."/>
            <person name="Tunlid A."/>
            <person name="Henrissat B."/>
            <person name="Grigoriev I.V."/>
            <person name="Hibbett D.S."/>
            <person name="Martin F."/>
        </authorList>
    </citation>
    <scope>NUCLEOTIDE SEQUENCE [LARGE SCALE GENOMIC DNA]</scope>
    <source>
        <strain evidence="2">LaAM-08-1</strain>
    </source>
</reference>
<name>A0A0C9WIW0_9AGAR</name>
<accession>A0A0C9WIW0</accession>
<sequence>MTPFLRSIQHQQMFLPHFVKSLLFVFAPSGRKRCEVSTELWRCNDYWLTGFHSSEEAFGRPFLGRRSETKDVIKNLGVGSRLSHSSVLTLSDSLRDRIALNRRWSDIVPDLLLFRLCAQLVLKQAPRKVSWPLHGWFVKLTGLTVVNRGFRQTGTFQFIEGSQLTERNAHPEQPANVVVRLVLETVGFKNLNLTQVDCFERGDMSTRLQWVLNVGPCYALVVGADENLSLSQLKTKLNQGTRTWCIMEKPNA</sequence>
<dbReference type="AlphaFoldDB" id="A0A0C9WIW0"/>